<dbReference type="GO" id="GO:0008967">
    <property type="term" value="F:phosphoglycolate phosphatase activity"/>
    <property type="evidence" value="ECO:0007669"/>
    <property type="project" value="TreeGrafter"/>
</dbReference>
<dbReference type="SUPFAM" id="SSF56784">
    <property type="entry name" value="HAD-like"/>
    <property type="match status" value="1"/>
</dbReference>
<keyword evidence="2" id="KW-1185">Reference proteome</keyword>
<protein>
    <submittedName>
        <fullName evidence="1">Phosphoglycolate phosphatase</fullName>
    </submittedName>
</protein>
<dbReference type="Proteomes" id="UP000030647">
    <property type="component" value="Unassembled WGS sequence"/>
</dbReference>
<evidence type="ECO:0000313" key="2">
    <source>
        <dbReference type="Proteomes" id="UP000030647"/>
    </source>
</evidence>
<dbReference type="InterPro" id="IPR036412">
    <property type="entry name" value="HAD-like_sf"/>
</dbReference>
<dbReference type="NCBIfam" id="TIGR01509">
    <property type="entry name" value="HAD-SF-IA-v3"/>
    <property type="match status" value="1"/>
</dbReference>
<dbReference type="SFLD" id="SFLDG01129">
    <property type="entry name" value="C1.5:_HAD__Beta-PGM__Phosphata"/>
    <property type="match status" value="1"/>
</dbReference>
<dbReference type="InterPro" id="IPR023198">
    <property type="entry name" value="PGP-like_dom2"/>
</dbReference>
<name>U4TUF0_9LACO</name>
<sequence length="211" mass="22975">MFNTVIFDVDGTLIDTEYVYVHSLQQTLREEMNMTVAEQDLLFILSIPGMAALTRFTADPARQQHMYNVWLRHAAALLDRATVYPGIMALLHALHARGVKVAVATSKNQAEMDDVITRFSFQGLFDVVITADSTAQHKPDPEPLLTVLKQLPAGANAIYIGDGTPDLEAAHAAKMPFALAGWGAHDDGQFGAADYRLAVPDDLLALVTVAD</sequence>
<dbReference type="AlphaFoldDB" id="U4TUF0"/>
<dbReference type="EMBL" id="KI271589">
    <property type="protein sequence ID" value="ERL65062.1"/>
    <property type="molecule type" value="Genomic_DNA"/>
</dbReference>
<dbReference type="PRINTS" id="PR00413">
    <property type="entry name" value="HADHALOGNASE"/>
</dbReference>
<evidence type="ECO:0000313" key="1">
    <source>
        <dbReference type="EMBL" id="ERL65062.1"/>
    </source>
</evidence>
<dbReference type="SFLD" id="SFLDG01135">
    <property type="entry name" value="C1.5.6:_HAD__Beta-PGM__Phospha"/>
    <property type="match status" value="1"/>
</dbReference>
<dbReference type="InterPro" id="IPR023214">
    <property type="entry name" value="HAD_sf"/>
</dbReference>
<dbReference type="RefSeq" id="WP_022529585.1">
    <property type="nucleotide sequence ID" value="NZ_KI271589.1"/>
</dbReference>
<gene>
    <name evidence="1" type="ORF">L248_3000</name>
</gene>
<dbReference type="NCBIfam" id="TIGR01549">
    <property type="entry name" value="HAD-SF-IA-v1"/>
    <property type="match status" value="1"/>
</dbReference>
<dbReference type="GO" id="GO:0005829">
    <property type="term" value="C:cytosol"/>
    <property type="evidence" value="ECO:0007669"/>
    <property type="project" value="TreeGrafter"/>
</dbReference>
<dbReference type="InterPro" id="IPR050155">
    <property type="entry name" value="HAD-like_hydrolase_sf"/>
</dbReference>
<dbReference type="Gene3D" id="3.40.50.1000">
    <property type="entry name" value="HAD superfamily/HAD-like"/>
    <property type="match status" value="1"/>
</dbReference>
<dbReference type="InterPro" id="IPR006439">
    <property type="entry name" value="HAD-SF_hydro_IA"/>
</dbReference>
<dbReference type="PANTHER" id="PTHR43434">
    <property type="entry name" value="PHOSPHOGLYCOLATE PHOSPHATASE"/>
    <property type="match status" value="1"/>
</dbReference>
<organism evidence="1 2">
    <name type="scientific">Schleiferilactobacillus shenzhenensis LY-73</name>
    <dbReference type="NCBI Taxonomy" id="1231336"/>
    <lineage>
        <taxon>Bacteria</taxon>
        <taxon>Bacillati</taxon>
        <taxon>Bacillota</taxon>
        <taxon>Bacilli</taxon>
        <taxon>Lactobacillales</taxon>
        <taxon>Lactobacillaceae</taxon>
        <taxon>Schleiferilactobacillus</taxon>
    </lineage>
</organism>
<dbReference type="Gene3D" id="1.10.150.240">
    <property type="entry name" value="Putative phosphatase, domain 2"/>
    <property type="match status" value="1"/>
</dbReference>
<dbReference type="PANTHER" id="PTHR43434:SF26">
    <property type="entry name" value="PYROPHOSPHATASE PPAX"/>
    <property type="match status" value="1"/>
</dbReference>
<proteinExistence type="predicted"/>
<reference evidence="2" key="1">
    <citation type="journal article" date="2013" name="Genome Announc.">
        <title>Whole-Genome Sequencing of Lactobacillus shenzhenensis Strain LY-73T.</title>
        <authorList>
            <person name="Lin Z."/>
            <person name="Liu Z."/>
            <person name="Yang R."/>
            <person name="Zou Y."/>
            <person name="Wan D."/>
            <person name="Chen J."/>
            <person name="Guo M."/>
            <person name="Zhao J."/>
            <person name="Fang C."/>
            <person name="Yang R."/>
            <person name="Liu F."/>
        </authorList>
    </citation>
    <scope>NUCLEOTIDE SEQUENCE [LARGE SCALE GENOMIC DNA]</scope>
    <source>
        <strain evidence="2">LY-73</strain>
    </source>
</reference>
<dbReference type="OrthoDB" id="9792518at2"/>
<accession>U4TUF0</accession>
<dbReference type="InterPro" id="IPR041492">
    <property type="entry name" value="HAD_2"/>
</dbReference>
<dbReference type="GO" id="GO:0006281">
    <property type="term" value="P:DNA repair"/>
    <property type="evidence" value="ECO:0007669"/>
    <property type="project" value="TreeGrafter"/>
</dbReference>
<dbReference type="eggNOG" id="COG0546">
    <property type="taxonomic scope" value="Bacteria"/>
</dbReference>
<dbReference type="Pfam" id="PF13419">
    <property type="entry name" value="HAD_2"/>
    <property type="match status" value="1"/>
</dbReference>
<dbReference type="SFLD" id="SFLDS00003">
    <property type="entry name" value="Haloacid_Dehalogenase"/>
    <property type="match status" value="1"/>
</dbReference>
<dbReference type="HOGENOM" id="CLU_045011_19_3_9"/>
<dbReference type="STRING" id="1231336.L248_3000"/>